<feature type="domain" description="Signal transduction histidine kinase subgroup 3 dimerisation and phosphoacceptor" evidence="7">
    <location>
        <begin position="178"/>
        <end position="241"/>
    </location>
</feature>
<reference evidence="8 10" key="1">
    <citation type="journal article" date="2016" name="Front. Microbiol.">
        <title>Comprehensive Phylogenetic Analysis of Bovine Non-aureus Staphylococci Species Based on Whole-Genome Sequencing.</title>
        <authorList>
            <person name="Naushad S."/>
            <person name="Barkema H.W."/>
            <person name="Luby C."/>
            <person name="Condas L.A."/>
            <person name="Nobrega D.B."/>
            <person name="Carson D.A."/>
            <person name="De Buck J."/>
        </authorList>
    </citation>
    <scope>NUCLEOTIDE SEQUENCE [LARGE SCALE GENOMIC DNA]</scope>
    <source>
        <strain evidence="8 10">SNUC 2204</strain>
    </source>
</reference>
<accession>A0A2T4PQL9</accession>
<dbReference type="RefSeq" id="WP_103323571.1">
    <property type="nucleotide sequence ID" value="NZ_BMDF01000014.1"/>
</dbReference>
<dbReference type="GeneID" id="64115571"/>
<evidence type="ECO:0000313" key="11">
    <source>
        <dbReference type="Proteomes" id="UP000627155"/>
    </source>
</evidence>
<evidence type="ECO:0000313" key="8">
    <source>
        <dbReference type="EMBL" id="PTI28087.1"/>
    </source>
</evidence>
<dbReference type="InterPro" id="IPR011712">
    <property type="entry name" value="Sig_transdc_His_kin_sub3_dim/P"/>
</dbReference>
<keyword evidence="3" id="KW-0808">Transferase</keyword>
<dbReference type="GO" id="GO:0046983">
    <property type="term" value="F:protein dimerization activity"/>
    <property type="evidence" value="ECO:0007669"/>
    <property type="project" value="InterPro"/>
</dbReference>
<comment type="catalytic activity">
    <reaction evidence="1">
        <text>ATP + protein L-histidine = ADP + protein N-phospho-L-histidine.</text>
        <dbReference type="EC" id="2.7.13.3"/>
    </reaction>
</comment>
<dbReference type="EMBL" id="CP069486">
    <property type="protein sequence ID" value="QRO85603.1"/>
    <property type="molecule type" value="Genomic_DNA"/>
</dbReference>
<evidence type="ECO:0000256" key="3">
    <source>
        <dbReference type="ARBA" id="ARBA00022679"/>
    </source>
</evidence>
<dbReference type="Pfam" id="PF07730">
    <property type="entry name" value="HisKA_3"/>
    <property type="match status" value="1"/>
</dbReference>
<evidence type="ECO:0000256" key="5">
    <source>
        <dbReference type="ARBA" id="ARBA00023012"/>
    </source>
</evidence>
<dbReference type="EMBL" id="PZFK01000035">
    <property type="protein sequence ID" value="PTI28087.1"/>
    <property type="molecule type" value="Genomic_DNA"/>
</dbReference>
<reference evidence="9 11" key="3">
    <citation type="submission" date="2021-02" db="EMBL/GenBank/DDBJ databases">
        <title>FDA dAtabase for Regulatory Grade micrObial Sequences (FDA-ARGOS): Supporting development and validation of Infectious Disease Dx tests.</title>
        <authorList>
            <person name="Sproer C."/>
            <person name="Gronow S."/>
            <person name="Severitt S."/>
            <person name="Schroder I."/>
            <person name="Tallon L."/>
            <person name="Sadzewicz L."/>
            <person name="Zhao X."/>
            <person name="Boylan J."/>
            <person name="Ott S."/>
            <person name="Bowen H."/>
            <person name="Vavikolanu K."/>
            <person name="Mehta A."/>
            <person name="Aluvathingal J."/>
            <person name="Nadendla S."/>
            <person name="Lowell S."/>
            <person name="Myers T."/>
            <person name="Yan Y."/>
            <person name="Sichtig H."/>
        </authorList>
    </citation>
    <scope>NUCLEOTIDE SEQUENCE [LARGE SCALE GENOMIC DNA]</scope>
    <source>
        <strain evidence="9 11">FDAARGOS_1207</strain>
    </source>
</reference>
<dbReference type="Gene3D" id="1.20.5.1930">
    <property type="match status" value="1"/>
</dbReference>
<dbReference type="CDD" id="cd16917">
    <property type="entry name" value="HATPase_UhpB-NarQ-NarX-like"/>
    <property type="match status" value="1"/>
</dbReference>
<evidence type="ECO:0000256" key="1">
    <source>
        <dbReference type="ARBA" id="ARBA00000085"/>
    </source>
</evidence>
<dbReference type="PANTHER" id="PTHR24421">
    <property type="entry name" value="NITRATE/NITRITE SENSOR PROTEIN NARX-RELATED"/>
    <property type="match status" value="1"/>
</dbReference>
<organism evidence="8 10">
    <name type="scientific">Mammaliicoccus vitulinus</name>
    <dbReference type="NCBI Taxonomy" id="71237"/>
    <lineage>
        <taxon>Bacteria</taxon>
        <taxon>Bacillati</taxon>
        <taxon>Bacillota</taxon>
        <taxon>Bacilli</taxon>
        <taxon>Bacillales</taxon>
        <taxon>Staphylococcaceae</taxon>
        <taxon>Mammaliicoccus</taxon>
    </lineage>
</organism>
<dbReference type="Gene3D" id="3.30.565.10">
    <property type="entry name" value="Histidine kinase-like ATPase, C-terminal domain"/>
    <property type="match status" value="1"/>
</dbReference>
<protein>
    <recommendedName>
        <fullName evidence="2">histidine kinase</fullName>
        <ecNumber evidence="2">2.7.13.3</ecNumber>
    </recommendedName>
</protein>
<dbReference type="Proteomes" id="UP000627155">
    <property type="component" value="Chromosome"/>
</dbReference>
<keyword evidence="6" id="KW-1133">Transmembrane helix</keyword>
<dbReference type="PANTHER" id="PTHR24421:SF63">
    <property type="entry name" value="SENSOR HISTIDINE KINASE DESK"/>
    <property type="match status" value="1"/>
</dbReference>
<dbReference type="InterPro" id="IPR050482">
    <property type="entry name" value="Sensor_HK_TwoCompSys"/>
</dbReference>
<dbReference type="STRING" id="1167632.GCA_000286335_02510"/>
<proteinExistence type="predicted"/>
<keyword evidence="6" id="KW-0812">Transmembrane</keyword>
<feature type="transmembrane region" description="Helical" evidence="6">
    <location>
        <begin position="36"/>
        <end position="55"/>
    </location>
</feature>
<reference evidence="8" key="2">
    <citation type="submission" date="2018-03" db="EMBL/GenBank/DDBJ databases">
        <authorList>
            <person name="Keele B.F."/>
        </authorList>
    </citation>
    <scope>NUCLEOTIDE SEQUENCE</scope>
    <source>
        <strain evidence="8">SNUC 2204</strain>
    </source>
</reference>
<dbReference type="InterPro" id="IPR036890">
    <property type="entry name" value="HATPase_C_sf"/>
</dbReference>
<evidence type="ECO:0000259" key="7">
    <source>
        <dbReference type="Pfam" id="PF07730"/>
    </source>
</evidence>
<dbReference type="AlphaFoldDB" id="A0A2T4PQL9"/>
<dbReference type="SUPFAM" id="SSF55874">
    <property type="entry name" value="ATPase domain of HSP90 chaperone/DNA topoisomerase II/histidine kinase"/>
    <property type="match status" value="1"/>
</dbReference>
<dbReference type="GO" id="GO:0016020">
    <property type="term" value="C:membrane"/>
    <property type="evidence" value="ECO:0007669"/>
    <property type="project" value="InterPro"/>
</dbReference>
<feature type="transmembrane region" description="Helical" evidence="6">
    <location>
        <begin position="62"/>
        <end position="79"/>
    </location>
</feature>
<evidence type="ECO:0000256" key="4">
    <source>
        <dbReference type="ARBA" id="ARBA00022777"/>
    </source>
</evidence>
<keyword evidence="5" id="KW-0902">Two-component regulatory system</keyword>
<keyword evidence="11" id="KW-1185">Reference proteome</keyword>
<evidence type="ECO:0000256" key="2">
    <source>
        <dbReference type="ARBA" id="ARBA00012438"/>
    </source>
</evidence>
<dbReference type="EC" id="2.7.13.3" evidence="2"/>
<feature type="transmembrane region" description="Helical" evidence="6">
    <location>
        <begin position="109"/>
        <end position="127"/>
    </location>
</feature>
<dbReference type="GO" id="GO:0000155">
    <property type="term" value="F:phosphorelay sensor kinase activity"/>
    <property type="evidence" value="ECO:0007669"/>
    <property type="project" value="InterPro"/>
</dbReference>
<evidence type="ECO:0000313" key="9">
    <source>
        <dbReference type="EMBL" id="QRO85603.1"/>
    </source>
</evidence>
<keyword evidence="4 8" id="KW-0418">Kinase</keyword>
<keyword evidence="6" id="KW-0472">Membrane</keyword>
<evidence type="ECO:0000313" key="10">
    <source>
        <dbReference type="Proteomes" id="UP000241209"/>
    </source>
</evidence>
<dbReference type="Proteomes" id="UP000241209">
    <property type="component" value="Unassembled WGS sequence"/>
</dbReference>
<gene>
    <name evidence="8" type="ORF">BU072_12345</name>
    <name evidence="9" type="ORF">I6J37_02550</name>
</gene>
<evidence type="ECO:0000256" key="6">
    <source>
        <dbReference type="SAM" id="Phobius"/>
    </source>
</evidence>
<sequence>MSILEKVKANPIGTSNLIYLIFPVLSLSVLGHKGPLWSGILITVLFTVSYLIMIYDDLSKKIILRRTLLVIHFLGIFYFVGFFNASHLLFFFYGAYIIPYVFQLKMNSVEVFMYVSAFVFTIFIIGLDDKEYLMLMIPMAIVILLVMYGNFKVLESRKLQEKIRNQNAHINTLIAEQERNRIGQDLHDTLGHVFASLSVKSELAMKLIDKDVDKAKSEMASVNELSKDALVKVRAIVDDLKLQSFEEEIKTMDTLLENANLLFEFRNADRAKSLSPTKQSALSMILREAVNNVIKHAKATKVTGEIIEENKSISMVVQDDGIGMKNICEEDLKSIKHRVDAVKGKLDVNNLNEGLKITVILPRGDDTL</sequence>
<name>A0A2T4PQL9_9STAP</name>
<feature type="transmembrane region" description="Helical" evidence="6">
    <location>
        <begin position="12"/>
        <end position="30"/>
    </location>
</feature>
<feature type="transmembrane region" description="Helical" evidence="6">
    <location>
        <begin position="133"/>
        <end position="154"/>
    </location>
</feature>
<dbReference type="OrthoDB" id="9797605at2"/>